<keyword evidence="4 6" id="KW-1133">Transmembrane helix</keyword>
<dbReference type="PANTHER" id="PTHR30619">
    <property type="entry name" value="DNA INTERNALIZATION/COMPETENCE PROTEIN COMEC/REC2"/>
    <property type="match status" value="1"/>
</dbReference>
<feature type="transmembrane region" description="Helical" evidence="6">
    <location>
        <begin position="280"/>
        <end position="301"/>
    </location>
</feature>
<dbReference type="NCBIfam" id="TIGR00360">
    <property type="entry name" value="ComEC_N-term"/>
    <property type="match status" value="1"/>
</dbReference>
<keyword evidence="2" id="KW-1003">Cell membrane</keyword>
<dbReference type="InterPro" id="IPR052159">
    <property type="entry name" value="Competence_DNA_uptake"/>
</dbReference>
<dbReference type="SUPFAM" id="SSF56281">
    <property type="entry name" value="Metallo-hydrolase/oxidoreductase"/>
    <property type="match status" value="1"/>
</dbReference>
<dbReference type="InterPro" id="IPR001279">
    <property type="entry name" value="Metallo-B-lactamas"/>
</dbReference>
<sequence>MRSSLIAFSLGCVLVAYLPQLTSWYLVAGFAILVAVVVLHWRYDYSWLIGLFGLALGYCWGVSYGLIGLAEQLPKQFERQPLLISGYIVGLPQHRAHGYRFDFKVTHIKSPAQQPMTENFFLPDKVRLYWYQQQPALVPGQHWQLLVKLKRPHGFASPGAFDYEGYLLRLGIDATGYVAKGQQNQLLGCCQWLTLFDQWRWQLKQHYISQLDGESAGLLLALLLGDQTAITPGQWEALNKTGTTHLVVVSGLHIGLCALLGALLASGLVKLRLLPLVITARQWAIGAGWILATGYALLSGFQLPVQRAWVMLTIGAIAFAGRWQFQPLSYWWVALVFVLLWQPLAVVSAGFWYSFVAVAALLVAFSHRRAVKGVISLWIKPQWIVWIALLPLFIHWQQVSVWYSPLVNLLVIPLLGFVIMPALLVAVLLASFSAFGWTCLKMINQGLAAGVDLLAQLSAGEQAAFALAPLGVLLFALAWLLPAGLPGRGGLLLVGVLVGYFKPLVSALEPGQFRFTLFDVGQGLGALIETKNHRLVYDTGPQWNPRFSAVNAVILPFLKRQQVNHLDKLVISHADQDHSGGLLELNTAISIAAIESGTAGEIKLSQPVQPCQAGQSWQWDGVIFRYLAGTQGNDRNERSCVLQIMTGNHQLLLTGDISAKQERQLVAKWQQQLKSSVLVAAHHGSYYATSVSFIKQVKPSVVLFSAGYQNRYGHPNKKLVKRLQQSGILTYNTADEGSIQWLFDKATEPALTMRYRLDYPRYWSQKVSARLFGRL</sequence>
<name>A0ABT5U8C0_9GAMM</name>
<feature type="domain" description="Metallo-beta-lactamase" evidence="7">
    <location>
        <begin position="522"/>
        <end position="708"/>
    </location>
</feature>
<organism evidence="8 9">
    <name type="scientific">Spartinivicinus poritis</name>
    <dbReference type="NCBI Taxonomy" id="2994640"/>
    <lineage>
        <taxon>Bacteria</taxon>
        <taxon>Pseudomonadati</taxon>
        <taxon>Pseudomonadota</taxon>
        <taxon>Gammaproteobacteria</taxon>
        <taxon>Oceanospirillales</taxon>
        <taxon>Zooshikellaceae</taxon>
        <taxon>Spartinivicinus</taxon>
    </lineage>
</organism>
<feature type="transmembrane region" description="Helical" evidence="6">
    <location>
        <begin position="21"/>
        <end position="41"/>
    </location>
</feature>
<accession>A0ABT5U8C0</accession>
<dbReference type="Pfam" id="PF00753">
    <property type="entry name" value="Lactamase_B"/>
    <property type="match status" value="1"/>
</dbReference>
<protein>
    <submittedName>
        <fullName evidence="8">DNA internalization-related competence protein ComEC/Rec2</fullName>
    </submittedName>
</protein>
<dbReference type="CDD" id="cd07731">
    <property type="entry name" value="ComA-like_MBL-fold"/>
    <property type="match status" value="1"/>
</dbReference>
<evidence type="ECO:0000256" key="2">
    <source>
        <dbReference type="ARBA" id="ARBA00022475"/>
    </source>
</evidence>
<dbReference type="InterPro" id="IPR004797">
    <property type="entry name" value="Competence_ComEC/Rec2"/>
</dbReference>
<feature type="transmembrane region" description="Helical" evidence="6">
    <location>
        <begin position="47"/>
        <end position="70"/>
    </location>
</feature>
<comment type="subcellular location">
    <subcellularLocation>
        <location evidence="1">Cell membrane</location>
        <topology evidence="1">Multi-pass membrane protein</topology>
    </subcellularLocation>
</comment>
<dbReference type="Pfam" id="PF03772">
    <property type="entry name" value="Competence"/>
    <property type="match status" value="1"/>
</dbReference>
<evidence type="ECO:0000256" key="1">
    <source>
        <dbReference type="ARBA" id="ARBA00004651"/>
    </source>
</evidence>
<dbReference type="Gene3D" id="3.60.15.10">
    <property type="entry name" value="Ribonuclease Z/Hydroxyacylglutathione hydrolase-like"/>
    <property type="match status" value="1"/>
</dbReference>
<evidence type="ECO:0000256" key="6">
    <source>
        <dbReference type="SAM" id="Phobius"/>
    </source>
</evidence>
<keyword evidence="9" id="KW-1185">Reference proteome</keyword>
<reference evidence="8 9" key="1">
    <citation type="submission" date="2022-11" db="EMBL/GenBank/DDBJ databases">
        <title>Spartinivicinus poritis sp. nov., isolated from scleractinian coral Porites lutea.</title>
        <authorList>
            <person name="Zhang G."/>
            <person name="Cai L."/>
            <person name="Wei Q."/>
        </authorList>
    </citation>
    <scope>NUCLEOTIDE SEQUENCE [LARGE SCALE GENOMIC DNA]</scope>
    <source>
        <strain evidence="8 9">A2-2</strain>
    </source>
</reference>
<keyword evidence="3 6" id="KW-0812">Transmembrane</keyword>
<proteinExistence type="predicted"/>
<dbReference type="EMBL" id="JAPMOU010000012">
    <property type="protein sequence ID" value="MDE1462611.1"/>
    <property type="molecule type" value="Genomic_DNA"/>
</dbReference>
<comment type="caution">
    <text evidence="8">The sequence shown here is derived from an EMBL/GenBank/DDBJ whole genome shotgun (WGS) entry which is preliminary data.</text>
</comment>
<feature type="transmembrane region" description="Helical" evidence="6">
    <location>
        <begin position="331"/>
        <end position="363"/>
    </location>
</feature>
<evidence type="ECO:0000313" key="9">
    <source>
        <dbReference type="Proteomes" id="UP001528823"/>
    </source>
</evidence>
<feature type="transmembrane region" description="Helical" evidence="6">
    <location>
        <begin position="383"/>
        <end position="403"/>
    </location>
</feature>
<dbReference type="Proteomes" id="UP001528823">
    <property type="component" value="Unassembled WGS sequence"/>
</dbReference>
<dbReference type="PANTHER" id="PTHR30619:SF1">
    <property type="entry name" value="RECOMBINATION PROTEIN 2"/>
    <property type="match status" value="1"/>
</dbReference>
<evidence type="ECO:0000256" key="5">
    <source>
        <dbReference type="ARBA" id="ARBA00023136"/>
    </source>
</evidence>
<dbReference type="InterPro" id="IPR004477">
    <property type="entry name" value="ComEC_N"/>
</dbReference>
<dbReference type="Pfam" id="PF13567">
    <property type="entry name" value="DUF4131"/>
    <property type="match status" value="1"/>
</dbReference>
<feature type="transmembrane region" description="Helical" evidence="6">
    <location>
        <begin position="246"/>
        <end position="268"/>
    </location>
</feature>
<dbReference type="InterPro" id="IPR035681">
    <property type="entry name" value="ComA-like_MBL"/>
</dbReference>
<gene>
    <name evidence="8" type="ORF">ORQ98_11580</name>
</gene>
<evidence type="ECO:0000256" key="4">
    <source>
        <dbReference type="ARBA" id="ARBA00022989"/>
    </source>
</evidence>
<dbReference type="InterPro" id="IPR036866">
    <property type="entry name" value="RibonucZ/Hydroxyglut_hydro"/>
</dbReference>
<dbReference type="NCBIfam" id="TIGR00361">
    <property type="entry name" value="ComEC_Rec2"/>
    <property type="match status" value="1"/>
</dbReference>
<dbReference type="RefSeq" id="WP_274688966.1">
    <property type="nucleotide sequence ID" value="NZ_JAPMOU010000012.1"/>
</dbReference>
<dbReference type="SMART" id="SM00849">
    <property type="entry name" value="Lactamase_B"/>
    <property type="match status" value="1"/>
</dbReference>
<keyword evidence="5 6" id="KW-0472">Membrane</keyword>
<evidence type="ECO:0000259" key="7">
    <source>
        <dbReference type="SMART" id="SM00849"/>
    </source>
</evidence>
<feature type="transmembrane region" description="Helical" evidence="6">
    <location>
        <begin position="409"/>
        <end position="435"/>
    </location>
</feature>
<feature type="transmembrane region" description="Helical" evidence="6">
    <location>
        <begin position="463"/>
        <end position="481"/>
    </location>
</feature>
<evidence type="ECO:0000313" key="8">
    <source>
        <dbReference type="EMBL" id="MDE1462611.1"/>
    </source>
</evidence>
<dbReference type="InterPro" id="IPR025405">
    <property type="entry name" value="DUF4131"/>
</dbReference>
<evidence type="ECO:0000256" key="3">
    <source>
        <dbReference type="ARBA" id="ARBA00022692"/>
    </source>
</evidence>
<feature type="transmembrane region" description="Helical" evidence="6">
    <location>
        <begin position="308"/>
        <end position="325"/>
    </location>
</feature>